<evidence type="ECO:0000259" key="4">
    <source>
        <dbReference type="PROSITE" id="PS51077"/>
    </source>
</evidence>
<reference evidence="6" key="1">
    <citation type="submission" date="2019-02" db="EMBL/GenBank/DDBJ databases">
        <authorList>
            <person name="Pothier F.J."/>
        </authorList>
    </citation>
    <scope>NUCLEOTIDE SEQUENCE</scope>
    <source>
        <strain evidence="6">CI-1B</strain>
    </source>
</reference>
<evidence type="ECO:0000313" key="6">
    <source>
        <dbReference type="EMBL" id="VIO71549.1"/>
    </source>
</evidence>
<protein>
    <submittedName>
        <fullName evidence="6">Pca regulon regulatory protein</fullName>
    </submittedName>
</protein>
<dbReference type="Pfam" id="PF09339">
    <property type="entry name" value="HTH_IclR"/>
    <property type="match status" value="1"/>
</dbReference>
<dbReference type="RefSeq" id="WP_172628099.1">
    <property type="nucleotide sequence ID" value="NZ_CAADFC020000013.1"/>
</dbReference>
<dbReference type="PANTHER" id="PTHR30136:SF34">
    <property type="entry name" value="TRANSCRIPTIONAL REGULATOR"/>
    <property type="match status" value="1"/>
</dbReference>
<dbReference type="PANTHER" id="PTHR30136">
    <property type="entry name" value="HELIX-TURN-HELIX TRANSCRIPTIONAL REGULATOR, ICLR FAMILY"/>
    <property type="match status" value="1"/>
</dbReference>
<dbReference type="GO" id="GO:0003677">
    <property type="term" value="F:DNA binding"/>
    <property type="evidence" value="ECO:0007669"/>
    <property type="project" value="UniProtKB-KW"/>
</dbReference>
<dbReference type="InterPro" id="IPR036390">
    <property type="entry name" value="WH_DNA-bd_sf"/>
</dbReference>
<feature type="domain" description="IclR-ED" evidence="5">
    <location>
        <begin position="98"/>
        <end position="282"/>
    </location>
</feature>
<dbReference type="InterPro" id="IPR029016">
    <property type="entry name" value="GAF-like_dom_sf"/>
</dbReference>
<dbReference type="InterPro" id="IPR050707">
    <property type="entry name" value="HTH_MetabolicPath_Reg"/>
</dbReference>
<gene>
    <name evidence="6" type="primary">pcaR_4</name>
    <name evidence="6" type="ORF">CI1B_37330</name>
</gene>
<name>A0A508T9R9_9BRAD</name>
<keyword evidence="1" id="KW-0805">Transcription regulation</keyword>
<organism evidence="6 7">
    <name type="scientific">Bradyrhizobium ivorense</name>
    <dbReference type="NCBI Taxonomy" id="2511166"/>
    <lineage>
        <taxon>Bacteria</taxon>
        <taxon>Pseudomonadati</taxon>
        <taxon>Pseudomonadota</taxon>
        <taxon>Alphaproteobacteria</taxon>
        <taxon>Hyphomicrobiales</taxon>
        <taxon>Nitrobacteraceae</taxon>
        <taxon>Bradyrhizobium</taxon>
    </lineage>
</organism>
<dbReference type="SUPFAM" id="SSF55781">
    <property type="entry name" value="GAF domain-like"/>
    <property type="match status" value="1"/>
</dbReference>
<dbReference type="InterPro" id="IPR005471">
    <property type="entry name" value="Tscrpt_reg_IclR_N"/>
</dbReference>
<dbReference type="PROSITE" id="PS51078">
    <property type="entry name" value="ICLR_ED"/>
    <property type="match status" value="1"/>
</dbReference>
<dbReference type="GO" id="GO:0003700">
    <property type="term" value="F:DNA-binding transcription factor activity"/>
    <property type="evidence" value="ECO:0007669"/>
    <property type="project" value="TreeGrafter"/>
</dbReference>
<proteinExistence type="predicted"/>
<dbReference type="Pfam" id="PF01614">
    <property type="entry name" value="IclR_C"/>
    <property type="match status" value="1"/>
</dbReference>
<dbReference type="SUPFAM" id="SSF46785">
    <property type="entry name" value="Winged helix' DNA-binding domain"/>
    <property type="match status" value="1"/>
</dbReference>
<dbReference type="Proteomes" id="UP000328092">
    <property type="component" value="Unassembled WGS sequence"/>
</dbReference>
<dbReference type="SMART" id="SM00346">
    <property type="entry name" value="HTH_ICLR"/>
    <property type="match status" value="1"/>
</dbReference>
<evidence type="ECO:0000313" key="7">
    <source>
        <dbReference type="Proteomes" id="UP000328092"/>
    </source>
</evidence>
<evidence type="ECO:0000259" key="5">
    <source>
        <dbReference type="PROSITE" id="PS51078"/>
    </source>
</evidence>
<dbReference type="InterPro" id="IPR014757">
    <property type="entry name" value="Tscrpt_reg_IclR_C"/>
</dbReference>
<keyword evidence="3" id="KW-0804">Transcription</keyword>
<accession>A0A508T9R9</accession>
<dbReference type="GO" id="GO:0045892">
    <property type="term" value="P:negative regulation of DNA-templated transcription"/>
    <property type="evidence" value="ECO:0007669"/>
    <property type="project" value="TreeGrafter"/>
</dbReference>
<keyword evidence="2" id="KW-0238">DNA-binding</keyword>
<evidence type="ECO:0000256" key="1">
    <source>
        <dbReference type="ARBA" id="ARBA00023015"/>
    </source>
</evidence>
<comment type="caution">
    <text evidence="6">The sequence shown here is derived from an EMBL/GenBank/DDBJ whole genome shotgun (WGS) entry which is preliminary data.</text>
</comment>
<dbReference type="InterPro" id="IPR036388">
    <property type="entry name" value="WH-like_DNA-bd_sf"/>
</dbReference>
<dbReference type="PROSITE" id="PS51077">
    <property type="entry name" value="HTH_ICLR"/>
    <property type="match status" value="1"/>
</dbReference>
<feature type="domain" description="HTH iclR-type" evidence="4">
    <location>
        <begin position="37"/>
        <end position="97"/>
    </location>
</feature>
<keyword evidence="7" id="KW-1185">Reference proteome</keyword>
<evidence type="ECO:0000256" key="3">
    <source>
        <dbReference type="ARBA" id="ARBA00023163"/>
    </source>
</evidence>
<evidence type="ECO:0000256" key="2">
    <source>
        <dbReference type="ARBA" id="ARBA00023125"/>
    </source>
</evidence>
<dbReference type="Gene3D" id="1.10.10.10">
    <property type="entry name" value="Winged helix-like DNA-binding domain superfamily/Winged helix DNA-binding domain"/>
    <property type="match status" value="1"/>
</dbReference>
<dbReference type="EMBL" id="CAADFC020000013">
    <property type="protein sequence ID" value="VIO71549.1"/>
    <property type="molecule type" value="Genomic_DNA"/>
</dbReference>
<dbReference type="Gene3D" id="3.30.450.40">
    <property type="match status" value="1"/>
</dbReference>
<dbReference type="AlphaFoldDB" id="A0A508T9R9"/>
<sequence length="282" mass="30539">MLARTPSRQLRAHSLWIVDTNMANSTSTVERDGQKFVSGLARGLAVIEAFGPDRRSMNIAEVAAATHLDRAVARRLLHTLVDLGFAVVENKRFELTSSVLRLGYTYLASLGLDSTLQPYLDRLSKTVGEAASVSVLSGTDVIFIARAEPPGAGIAYVIKTGLKLPAFSSSSGRVLLAAKPEQELVGLIQKTRIEARTPKTITDRKQILKIIEEARRSGYAVNNEELELNLFGLSVPIRKPNGRVVAALNVNSQAHRVAARRINQDLLPALRSCAQAIGGILP</sequence>